<comment type="caution">
    <text evidence="2">The sequence shown here is derived from an EMBL/GenBank/DDBJ whole genome shotgun (WGS) entry which is preliminary data.</text>
</comment>
<dbReference type="EMBL" id="WIGN01000237">
    <property type="protein sequence ID" value="KAF6803462.1"/>
    <property type="molecule type" value="Genomic_DNA"/>
</dbReference>
<evidence type="ECO:0000313" key="3">
    <source>
        <dbReference type="Proteomes" id="UP000652219"/>
    </source>
</evidence>
<evidence type="ECO:0000256" key="1">
    <source>
        <dbReference type="SAM" id="MobiDB-lite"/>
    </source>
</evidence>
<organism evidence="2 3">
    <name type="scientific">Colletotrichum sojae</name>
    <dbReference type="NCBI Taxonomy" id="2175907"/>
    <lineage>
        <taxon>Eukaryota</taxon>
        <taxon>Fungi</taxon>
        <taxon>Dikarya</taxon>
        <taxon>Ascomycota</taxon>
        <taxon>Pezizomycotina</taxon>
        <taxon>Sordariomycetes</taxon>
        <taxon>Hypocreomycetidae</taxon>
        <taxon>Glomerellales</taxon>
        <taxon>Glomerellaceae</taxon>
        <taxon>Colletotrichum</taxon>
        <taxon>Colletotrichum orchidearum species complex</taxon>
    </lineage>
</organism>
<feature type="compositionally biased region" description="Basic and acidic residues" evidence="1">
    <location>
        <begin position="31"/>
        <end position="50"/>
    </location>
</feature>
<name>A0A8H6MNM4_9PEZI</name>
<evidence type="ECO:0000313" key="2">
    <source>
        <dbReference type="EMBL" id="KAF6803462.1"/>
    </source>
</evidence>
<keyword evidence="3" id="KW-1185">Reference proteome</keyword>
<protein>
    <submittedName>
        <fullName evidence="2">Uncharacterized protein</fullName>
    </submittedName>
</protein>
<proteinExistence type="predicted"/>
<dbReference type="Proteomes" id="UP000652219">
    <property type="component" value="Unassembled WGS sequence"/>
</dbReference>
<accession>A0A8H6MNM4</accession>
<sequence>MAATLYCEVPHCSLISALTEAYDDEKDAAPPEIRDHRQHTGADVAPEKTAVHSPSSHRYPAPSAPLKARGVSPARPIPCTATQRTTPASKTGRVIENPTCGRHAGRRLAQPRPHWTARPEHYDDTSPLASCRFHLIVAVAEGPRLFAVALPVGFGTARLAATMSADLTRRRGPGSSLSTPSTHLTRLPARIWGRLGTFSRNGPIVRHGGRVCFPISASADTSRSHC</sequence>
<feature type="region of interest" description="Disordered" evidence="1">
    <location>
        <begin position="31"/>
        <end position="112"/>
    </location>
</feature>
<feature type="compositionally biased region" description="Polar residues" evidence="1">
    <location>
        <begin position="80"/>
        <end position="89"/>
    </location>
</feature>
<reference evidence="2 3" key="1">
    <citation type="journal article" date="2020" name="Phytopathology">
        <title>Genome Sequence Resources of Colletotrichum truncatum, C. plurivorum, C. musicola, and C. sojae: Four Species Pathogenic to Soybean (Glycine max).</title>
        <authorList>
            <person name="Rogerio F."/>
            <person name="Boufleur T.R."/>
            <person name="Ciampi-Guillardi M."/>
            <person name="Sukno S.A."/>
            <person name="Thon M.R."/>
            <person name="Massola Junior N.S."/>
            <person name="Baroncelli R."/>
        </authorList>
    </citation>
    <scope>NUCLEOTIDE SEQUENCE [LARGE SCALE GENOMIC DNA]</scope>
    <source>
        <strain evidence="2 3">LFN0009</strain>
    </source>
</reference>
<dbReference type="AlphaFoldDB" id="A0A8H6MNM4"/>
<gene>
    <name evidence="2" type="ORF">CSOJ01_10879</name>
</gene>